<organism evidence="1 2">
    <name type="scientific">Angomonas deanei</name>
    <dbReference type="NCBI Taxonomy" id="59799"/>
    <lineage>
        <taxon>Eukaryota</taxon>
        <taxon>Discoba</taxon>
        <taxon>Euglenozoa</taxon>
        <taxon>Kinetoplastea</taxon>
        <taxon>Metakinetoplastina</taxon>
        <taxon>Trypanosomatida</taxon>
        <taxon>Trypanosomatidae</taxon>
        <taxon>Strigomonadinae</taxon>
        <taxon>Angomonas</taxon>
    </lineage>
</organism>
<accession>A0A7G2C3Z7</accession>
<evidence type="ECO:0000313" key="2">
    <source>
        <dbReference type="Proteomes" id="UP000515908"/>
    </source>
</evidence>
<gene>
    <name evidence="1" type="ORF">ADEAN_000133500</name>
</gene>
<dbReference type="VEuPathDB" id="TriTrypDB:ADEAN_000133500"/>
<protein>
    <submittedName>
        <fullName evidence="1">Uncharacterized protein</fullName>
    </submittedName>
</protein>
<keyword evidence="2" id="KW-1185">Reference proteome</keyword>
<dbReference type="AlphaFoldDB" id="A0A7G2C3Z7"/>
<dbReference type="EMBL" id="LR877146">
    <property type="protein sequence ID" value="CAD2213891.1"/>
    <property type="molecule type" value="Genomic_DNA"/>
</dbReference>
<dbReference type="Proteomes" id="UP000515908">
    <property type="component" value="Chromosome 02"/>
</dbReference>
<sequence length="186" mass="21095">MVPNHLFHPVEVETDPFCPLLLFDRGSFQWREAVASPVYLYAIHNCQQFLIPPTLAASLYYAVMQCATHHYSGAFRTLESCYTDTPFASEEMFMFHLFEKTVPDRYPDAHAIRLKLAHAVQYSNNKYRWELGPEVESYLGKVRHVSSDCRLKLGEVLDLLEAVYQGTAVGSISAGAVRRTTAAETE</sequence>
<evidence type="ECO:0000313" key="1">
    <source>
        <dbReference type="EMBL" id="CAD2213891.1"/>
    </source>
</evidence>
<proteinExistence type="predicted"/>
<reference evidence="1 2" key="1">
    <citation type="submission" date="2020-08" db="EMBL/GenBank/DDBJ databases">
        <authorList>
            <person name="Newling K."/>
            <person name="Davey J."/>
            <person name="Forrester S."/>
        </authorList>
    </citation>
    <scope>NUCLEOTIDE SEQUENCE [LARGE SCALE GENOMIC DNA]</scope>
    <source>
        <strain evidence="2">Crithidia deanei Carvalho (ATCC PRA-265)</strain>
    </source>
</reference>
<name>A0A7G2C3Z7_9TRYP</name>